<feature type="region of interest" description="Disordered" evidence="1">
    <location>
        <begin position="188"/>
        <end position="210"/>
    </location>
</feature>
<dbReference type="AlphaFoldDB" id="A0A1H5MIA6"/>
<organism evidence="4 5">
    <name type="scientific">Rhodococcus jostii</name>
    <dbReference type="NCBI Taxonomy" id="132919"/>
    <lineage>
        <taxon>Bacteria</taxon>
        <taxon>Bacillati</taxon>
        <taxon>Actinomycetota</taxon>
        <taxon>Actinomycetes</taxon>
        <taxon>Mycobacteriales</taxon>
        <taxon>Nocardiaceae</taxon>
        <taxon>Rhodococcus</taxon>
    </lineage>
</organism>
<dbReference type="EMBL" id="FNTL01000005">
    <property type="protein sequence ID" value="SEE88913.1"/>
    <property type="molecule type" value="Genomic_DNA"/>
</dbReference>
<dbReference type="Gene3D" id="1.40.20.10">
    <property type="entry name" value="CHAD domain"/>
    <property type="match status" value="1"/>
</dbReference>
<evidence type="ECO:0000259" key="3">
    <source>
        <dbReference type="PROSITE" id="PS51708"/>
    </source>
</evidence>
<dbReference type="Pfam" id="PF05235">
    <property type="entry name" value="CHAD"/>
    <property type="match status" value="1"/>
</dbReference>
<feature type="domain" description="CHAD" evidence="3">
    <location>
        <begin position="210"/>
        <end position="489"/>
    </location>
</feature>
<evidence type="ECO:0000313" key="5">
    <source>
        <dbReference type="Proteomes" id="UP000183407"/>
    </source>
</evidence>
<dbReference type="Proteomes" id="UP000183407">
    <property type="component" value="Unassembled WGS sequence"/>
</dbReference>
<dbReference type="SUPFAM" id="SSF55154">
    <property type="entry name" value="CYTH-like phosphatases"/>
    <property type="match status" value="1"/>
</dbReference>
<dbReference type="InterPro" id="IPR033469">
    <property type="entry name" value="CYTH-like_dom_sf"/>
</dbReference>
<dbReference type="CDD" id="cd07374">
    <property type="entry name" value="CYTH-like_Pase"/>
    <property type="match status" value="1"/>
</dbReference>
<evidence type="ECO:0000259" key="2">
    <source>
        <dbReference type="PROSITE" id="PS51707"/>
    </source>
</evidence>
<protein>
    <submittedName>
        <fullName evidence="4">CHAD domain-containing protein</fullName>
    </submittedName>
</protein>
<dbReference type="PANTHER" id="PTHR39339:SF1">
    <property type="entry name" value="CHAD DOMAIN-CONTAINING PROTEIN"/>
    <property type="match status" value="1"/>
</dbReference>
<proteinExistence type="predicted"/>
<name>A0A1H5MIA6_RHOJO</name>
<dbReference type="SMART" id="SM00880">
    <property type="entry name" value="CHAD"/>
    <property type="match status" value="1"/>
</dbReference>
<feature type="domain" description="CYTH" evidence="2">
    <location>
        <begin position="8"/>
        <end position="202"/>
    </location>
</feature>
<dbReference type="Gene3D" id="2.40.320.10">
    <property type="entry name" value="Hypothetical Protein Pfu-838710-001"/>
    <property type="match status" value="1"/>
</dbReference>
<reference evidence="5" key="1">
    <citation type="submission" date="2016-10" db="EMBL/GenBank/DDBJ databases">
        <authorList>
            <person name="Varghese N."/>
        </authorList>
    </citation>
    <scope>NUCLEOTIDE SEQUENCE [LARGE SCALE GENOMIC DNA]</scope>
    <source>
        <strain evidence="5">DSM 44719</strain>
    </source>
</reference>
<dbReference type="InterPro" id="IPR023577">
    <property type="entry name" value="CYTH_domain"/>
</dbReference>
<dbReference type="Pfam" id="PF01928">
    <property type="entry name" value="CYTH"/>
    <property type="match status" value="1"/>
</dbReference>
<sequence length="489" mass="53232">MGTVLEAQPEREDKYEVDSDFSIPDLAKAIPDDGHIEQTTINLDSVYYDTADQDLFRHHVTLRRRSGGADAGWHLKVPADKERTEIRLPPDDGDTVPAELADLVAGVALGKPLHPVALISTVRSAHCLYDRHDTLLAEVADDRVQATAVGDSARASQWREVEVELGEGGDEKLLKRIGKRLTRGAAQPSQRVSKLDRALSDDDSPTRTVDATGDSARAALLAYLEAQIQAIVAGDVALRRGHDPVHPTRVGIRRLRSTLRVYSTLIDPTSGDWLDEELSWYAGLLGQVRDRQVQRQRLATAVAGLPSELVMGPVAARIESDLLAEQLHHRAVVMEALNGDRYRKLLAALTSWRTSPPLTEAVAEGKPIEKGSRKAERKAVQRVTAAAADANDEALHSARKAAKRARYAAELAAPVLGKKPAKKKVAKYKKLQEVLGEHQDSVVSAGILRTLGARAGTTPGENGFTFGLLYGLEQQAAQHARTRATRLTT</sequence>
<dbReference type="PROSITE" id="PS51708">
    <property type="entry name" value="CHAD"/>
    <property type="match status" value="1"/>
</dbReference>
<evidence type="ECO:0000256" key="1">
    <source>
        <dbReference type="SAM" id="MobiDB-lite"/>
    </source>
</evidence>
<accession>A0A1H5MIA6</accession>
<dbReference type="InterPro" id="IPR038186">
    <property type="entry name" value="CHAD_dom_sf"/>
</dbReference>
<dbReference type="PANTHER" id="PTHR39339">
    <property type="entry name" value="SLR1444 PROTEIN"/>
    <property type="match status" value="1"/>
</dbReference>
<dbReference type="SMART" id="SM01118">
    <property type="entry name" value="CYTH"/>
    <property type="match status" value="1"/>
</dbReference>
<evidence type="ECO:0000313" key="4">
    <source>
        <dbReference type="EMBL" id="SEE88913.1"/>
    </source>
</evidence>
<dbReference type="PROSITE" id="PS51707">
    <property type="entry name" value="CYTH"/>
    <property type="match status" value="1"/>
</dbReference>
<gene>
    <name evidence="4" type="ORF">SAMN04490220_9009</name>
</gene>
<dbReference type="InterPro" id="IPR007899">
    <property type="entry name" value="CHAD_dom"/>
</dbReference>